<keyword evidence="2" id="KW-0812">Transmembrane</keyword>
<keyword evidence="2" id="KW-1133">Transmembrane helix</keyword>
<evidence type="ECO:0000313" key="5">
    <source>
        <dbReference type="Proteomes" id="UP001562425"/>
    </source>
</evidence>
<dbReference type="Pfam" id="PF03435">
    <property type="entry name" value="Sacchrp_dh_NADP"/>
    <property type="match status" value="1"/>
</dbReference>
<sequence length="464" mass="51724">MHPLHDSHTYTKEGAGRQLACHYESSFREIILCTMATEQRDLDVIIFGASGFTGKYTIYEGIKLLDGLKWAIAGRSRDKLNKILKEVEAKSGKDLSDTELVIADVKDADSLRKMAARCRIVINCCGPYRFYGEPVVKACIEAGTHHVDVSGEPQYMERMQLEYHEQAKEKGVYVVSACGFDSIPADLGTVFLEQQFDGTVNSVETFLEATPKSPDVATGGAVIHYGTWESAIYGLAHANELRGLRSKLFGSRLPNFQPRLKDRPLLHRTKFADNRWCLPFPGSDRSVVMRSQRYFYDNEKKRPIQMKAYVTFSSLIHVIGVIIISAIFALMTRYKIGRQLLLKYPGFFSAGFVSHEGPTEASMENTDFAMYLKGVGWTRDEELLEASDQFKAPPKKKLLVKVSGTNPGYGATCVALLLSATTILRQADKMPATGGVYPPGAAYAKTNMVEELCKNGFKFEVLKE</sequence>
<proteinExistence type="inferred from homology"/>
<reference evidence="4 5" key="1">
    <citation type="submission" date="2024-05" db="EMBL/GenBank/DDBJ databases">
        <title>Culex pipiens pipiens assembly and annotation.</title>
        <authorList>
            <person name="Alout H."/>
            <person name="Durand T."/>
        </authorList>
    </citation>
    <scope>NUCLEOTIDE SEQUENCE [LARGE SCALE GENOMIC DNA]</scope>
    <source>
        <strain evidence="4">HA-2024</strain>
        <tissue evidence="4">Whole body</tissue>
    </source>
</reference>
<comment type="caution">
    <text evidence="4">The sequence shown here is derived from an EMBL/GenBank/DDBJ whole genome shotgun (WGS) entry which is preliminary data.</text>
</comment>
<evidence type="ECO:0000256" key="2">
    <source>
        <dbReference type="SAM" id="Phobius"/>
    </source>
</evidence>
<dbReference type="InterPro" id="IPR005097">
    <property type="entry name" value="Sacchrp_dh_NADP-bd"/>
</dbReference>
<feature type="transmembrane region" description="Helical" evidence="2">
    <location>
        <begin position="308"/>
        <end position="331"/>
    </location>
</feature>
<organism evidence="4 5">
    <name type="scientific">Culex pipiens pipiens</name>
    <name type="common">Northern house mosquito</name>
    <dbReference type="NCBI Taxonomy" id="38569"/>
    <lineage>
        <taxon>Eukaryota</taxon>
        <taxon>Metazoa</taxon>
        <taxon>Ecdysozoa</taxon>
        <taxon>Arthropoda</taxon>
        <taxon>Hexapoda</taxon>
        <taxon>Insecta</taxon>
        <taxon>Pterygota</taxon>
        <taxon>Neoptera</taxon>
        <taxon>Endopterygota</taxon>
        <taxon>Diptera</taxon>
        <taxon>Nematocera</taxon>
        <taxon>Culicoidea</taxon>
        <taxon>Culicidae</taxon>
        <taxon>Culicinae</taxon>
        <taxon>Culicini</taxon>
        <taxon>Culex</taxon>
        <taxon>Culex</taxon>
    </lineage>
</organism>
<dbReference type="InterPro" id="IPR051276">
    <property type="entry name" value="Saccharopine_DH-like_oxidrdct"/>
</dbReference>
<dbReference type="PANTHER" id="PTHR12286">
    <property type="entry name" value="SACCHAROPINE DEHYDROGENASE-LIKE OXIDOREDUCTASE"/>
    <property type="match status" value="1"/>
</dbReference>
<name>A0ABD1CUY2_CULPP</name>
<gene>
    <name evidence="4" type="ORF">pipiens_014356</name>
</gene>
<dbReference type="Gene3D" id="3.40.50.720">
    <property type="entry name" value="NAD(P)-binding Rossmann-like Domain"/>
    <property type="match status" value="1"/>
</dbReference>
<comment type="similarity">
    <text evidence="1">Belongs to the saccharopine dehydrogenase family.</text>
</comment>
<accession>A0ABD1CUY2</accession>
<keyword evidence="5" id="KW-1185">Reference proteome</keyword>
<dbReference type="EMBL" id="JBEHCU010009250">
    <property type="protein sequence ID" value="KAL1380238.1"/>
    <property type="molecule type" value="Genomic_DNA"/>
</dbReference>
<protein>
    <recommendedName>
        <fullName evidence="3">Saccharopine dehydrogenase NADP binding domain-containing protein</fullName>
    </recommendedName>
</protein>
<keyword evidence="2" id="KW-0472">Membrane</keyword>
<dbReference type="PANTHER" id="PTHR12286:SF5">
    <property type="entry name" value="SACCHAROPINE DEHYDROGENASE-LIKE OXIDOREDUCTASE"/>
    <property type="match status" value="1"/>
</dbReference>
<evidence type="ECO:0000259" key="3">
    <source>
        <dbReference type="Pfam" id="PF03435"/>
    </source>
</evidence>
<dbReference type="AlphaFoldDB" id="A0ABD1CUY2"/>
<dbReference type="FunFam" id="3.40.50.720:FF:000178">
    <property type="entry name" value="Saccharopine dehydrogenase-like oxidoreductase"/>
    <property type="match status" value="1"/>
</dbReference>
<evidence type="ECO:0000256" key="1">
    <source>
        <dbReference type="ARBA" id="ARBA00038048"/>
    </source>
</evidence>
<evidence type="ECO:0000313" key="4">
    <source>
        <dbReference type="EMBL" id="KAL1380238.1"/>
    </source>
</evidence>
<feature type="domain" description="Saccharopine dehydrogenase NADP binding" evidence="3">
    <location>
        <begin position="44"/>
        <end position="175"/>
    </location>
</feature>
<dbReference type="SUPFAM" id="SSF51735">
    <property type="entry name" value="NAD(P)-binding Rossmann-fold domains"/>
    <property type="match status" value="1"/>
</dbReference>
<dbReference type="Proteomes" id="UP001562425">
    <property type="component" value="Unassembled WGS sequence"/>
</dbReference>
<dbReference type="InterPro" id="IPR036291">
    <property type="entry name" value="NAD(P)-bd_dom_sf"/>
</dbReference>